<feature type="compositionally biased region" description="Basic and acidic residues" evidence="1">
    <location>
        <begin position="78"/>
        <end position="90"/>
    </location>
</feature>
<gene>
    <name evidence="2" type="ORF">MARPO_0133s0018</name>
</gene>
<feature type="compositionally biased region" description="Polar residues" evidence="1">
    <location>
        <begin position="25"/>
        <end position="37"/>
    </location>
</feature>
<evidence type="ECO:0000256" key="1">
    <source>
        <dbReference type="SAM" id="MobiDB-lite"/>
    </source>
</evidence>
<dbReference type="EMBL" id="KZ772805">
    <property type="protein sequence ID" value="PTQ29869.1"/>
    <property type="molecule type" value="Genomic_DNA"/>
</dbReference>
<name>A0A2R6W7P2_MARPO</name>
<evidence type="ECO:0000313" key="3">
    <source>
        <dbReference type="Proteomes" id="UP000244005"/>
    </source>
</evidence>
<keyword evidence="3" id="KW-1185">Reference proteome</keyword>
<protein>
    <submittedName>
        <fullName evidence="2">Uncharacterized protein</fullName>
    </submittedName>
</protein>
<accession>A0A2R6W7P2</accession>
<dbReference type="AlphaFoldDB" id="A0A2R6W7P2"/>
<dbReference type="Gramene" id="Mp5g03710.1">
    <property type="protein sequence ID" value="Mp5g03710.1.cds1"/>
    <property type="gene ID" value="Mp5g03710"/>
</dbReference>
<reference evidence="3" key="1">
    <citation type="journal article" date="2017" name="Cell">
        <title>Insights into land plant evolution garnered from the Marchantia polymorpha genome.</title>
        <authorList>
            <person name="Bowman J.L."/>
            <person name="Kohchi T."/>
            <person name="Yamato K.T."/>
            <person name="Jenkins J."/>
            <person name="Shu S."/>
            <person name="Ishizaki K."/>
            <person name="Yamaoka S."/>
            <person name="Nishihama R."/>
            <person name="Nakamura Y."/>
            <person name="Berger F."/>
            <person name="Adam C."/>
            <person name="Aki S.S."/>
            <person name="Althoff F."/>
            <person name="Araki T."/>
            <person name="Arteaga-Vazquez M.A."/>
            <person name="Balasubrmanian S."/>
            <person name="Barry K."/>
            <person name="Bauer D."/>
            <person name="Boehm C.R."/>
            <person name="Briginshaw L."/>
            <person name="Caballero-Perez J."/>
            <person name="Catarino B."/>
            <person name="Chen F."/>
            <person name="Chiyoda S."/>
            <person name="Chovatia M."/>
            <person name="Davies K.M."/>
            <person name="Delmans M."/>
            <person name="Demura T."/>
            <person name="Dierschke T."/>
            <person name="Dolan L."/>
            <person name="Dorantes-Acosta A.E."/>
            <person name="Eklund D.M."/>
            <person name="Florent S.N."/>
            <person name="Flores-Sandoval E."/>
            <person name="Fujiyama A."/>
            <person name="Fukuzawa H."/>
            <person name="Galik B."/>
            <person name="Grimanelli D."/>
            <person name="Grimwood J."/>
            <person name="Grossniklaus U."/>
            <person name="Hamada T."/>
            <person name="Haseloff J."/>
            <person name="Hetherington A.J."/>
            <person name="Higo A."/>
            <person name="Hirakawa Y."/>
            <person name="Hundley H.N."/>
            <person name="Ikeda Y."/>
            <person name="Inoue K."/>
            <person name="Inoue S.I."/>
            <person name="Ishida S."/>
            <person name="Jia Q."/>
            <person name="Kakita M."/>
            <person name="Kanazawa T."/>
            <person name="Kawai Y."/>
            <person name="Kawashima T."/>
            <person name="Kennedy M."/>
            <person name="Kinose K."/>
            <person name="Kinoshita T."/>
            <person name="Kohara Y."/>
            <person name="Koide E."/>
            <person name="Komatsu K."/>
            <person name="Kopischke S."/>
            <person name="Kubo M."/>
            <person name="Kyozuka J."/>
            <person name="Lagercrantz U."/>
            <person name="Lin S.S."/>
            <person name="Lindquist E."/>
            <person name="Lipzen A.M."/>
            <person name="Lu C.W."/>
            <person name="De Luna E."/>
            <person name="Martienssen R.A."/>
            <person name="Minamino N."/>
            <person name="Mizutani M."/>
            <person name="Mizutani M."/>
            <person name="Mochizuki N."/>
            <person name="Monte I."/>
            <person name="Mosher R."/>
            <person name="Nagasaki H."/>
            <person name="Nakagami H."/>
            <person name="Naramoto S."/>
            <person name="Nishitani K."/>
            <person name="Ohtani M."/>
            <person name="Okamoto T."/>
            <person name="Okumura M."/>
            <person name="Phillips J."/>
            <person name="Pollak B."/>
            <person name="Reinders A."/>
            <person name="Rovekamp M."/>
            <person name="Sano R."/>
            <person name="Sawa S."/>
            <person name="Schmid M.W."/>
            <person name="Shirakawa M."/>
            <person name="Solano R."/>
            <person name="Spunde A."/>
            <person name="Suetsugu N."/>
            <person name="Sugano S."/>
            <person name="Sugiyama A."/>
            <person name="Sun R."/>
            <person name="Suzuki Y."/>
            <person name="Takenaka M."/>
            <person name="Takezawa D."/>
            <person name="Tomogane H."/>
            <person name="Tsuzuki M."/>
            <person name="Ueda T."/>
            <person name="Umeda M."/>
            <person name="Ward J.M."/>
            <person name="Watanabe Y."/>
            <person name="Yazaki K."/>
            <person name="Yokoyama R."/>
            <person name="Yoshitake Y."/>
            <person name="Yotsui I."/>
            <person name="Zachgo S."/>
            <person name="Schmutz J."/>
        </authorList>
    </citation>
    <scope>NUCLEOTIDE SEQUENCE [LARGE SCALE GENOMIC DNA]</scope>
    <source>
        <strain evidence="3">Tak-1</strain>
    </source>
</reference>
<feature type="region of interest" description="Disordered" evidence="1">
    <location>
        <begin position="23"/>
        <end position="126"/>
    </location>
</feature>
<dbReference type="Proteomes" id="UP000244005">
    <property type="component" value="Unassembled WGS sequence"/>
</dbReference>
<proteinExistence type="predicted"/>
<sequence>MPGSPTVVTDYCTAPSNRVHVATSGMLSSRNPSQTPSPRRVPKGSSEAEAHVNYHCPDISVRPAVRQRVPSLSTRLRPRPDGARRADGRHATPFRFRRSSVNRSPAVQHGRRRTGDGDGARSQFKRRTGRGWCLAGSGRKRSSVSWISLIAMKRNVSYAGGSKPQYEYSNL</sequence>
<organism evidence="2 3">
    <name type="scientific">Marchantia polymorpha</name>
    <name type="common">Common liverwort</name>
    <name type="synonym">Marchantia aquatica</name>
    <dbReference type="NCBI Taxonomy" id="3197"/>
    <lineage>
        <taxon>Eukaryota</taxon>
        <taxon>Viridiplantae</taxon>
        <taxon>Streptophyta</taxon>
        <taxon>Embryophyta</taxon>
        <taxon>Marchantiophyta</taxon>
        <taxon>Marchantiopsida</taxon>
        <taxon>Marchantiidae</taxon>
        <taxon>Marchantiales</taxon>
        <taxon>Marchantiaceae</taxon>
        <taxon>Marchantia</taxon>
    </lineage>
</organism>
<evidence type="ECO:0000313" key="2">
    <source>
        <dbReference type="EMBL" id="PTQ29869.1"/>
    </source>
</evidence>